<dbReference type="Proteomes" id="UP000664859">
    <property type="component" value="Unassembled WGS sequence"/>
</dbReference>
<sequence>MTVQCVSASATSLKLAPPVVTGTHIALFAVPSTMRSIYPQPPLNTQPHLPPQAFTTLLTTAHALPSCDASRARAADAPRALLSPRRLRAHAPSGGSDFTCERATTRRHATPRTHPPPSPQTAFRARRRCVEGRYERTIFFDNIINRGLQLSTRFAYPHLTTAESETLQICQSGSKYYLAYFVEIDGECPGDDLGGAAGGFGGGAHSDMQRQLWRTISSHIVPEIQGASAQRSITVTKAVKRLGGGARTITQIVIEIDNGGGGSEQQQQLSEEDAAAALPPLPSFAAATAMTFAAPQGLAMTALDAAPCEVPLSPDHTYGISFNPLAPLAAAATTKNEAWDMDAASVASAFGVTSASSGSSSGGNGSSASFGRCRDAPSLDDMPCSKRARLGLSAAAAEAHAELCHALGFSDTKLLDDVDVDILSSLF</sequence>
<evidence type="ECO:0000313" key="3">
    <source>
        <dbReference type="Proteomes" id="UP000664859"/>
    </source>
</evidence>
<name>A0A835ZER7_9STRA</name>
<feature type="region of interest" description="Disordered" evidence="1">
    <location>
        <begin position="85"/>
        <end position="123"/>
    </location>
</feature>
<protein>
    <submittedName>
        <fullName evidence="2">Uncharacterized protein</fullName>
    </submittedName>
</protein>
<evidence type="ECO:0000256" key="1">
    <source>
        <dbReference type="SAM" id="MobiDB-lite"/>
    </source>
</evidence>
<accession>A0A835ZER7</accession>
<keyword evidence="3" id="KW-1185">Reference proteome</keyword>
<comment type="caution">
    <text evidence="2">The sequence shown here is derived from an EMBL/GenBank/DDBJ whole genome shotgun (WGS) entry which is preliminary data.</text>
</comment>
<dbReference type="AlphaFoldDB" id="A0A835ZER7"/>
<reference evidence="2" key="1">
    <citation type="submission" date="2021-02" db="EMBL/GenBank/DDBJ databases">
        <title>First Annotated Genome of the Yellow-green Alga Tribonema minus.</title>
        <authorList>
            <person name="Mahan K.M."/>
        </authorList>
    </citation>
    <scope>NUCLEOTIDE SEQUENCE</scope>
    <source>
        <strain evidence="2">UTEX B ZZ1240</strain>
    </source>
</reference>
<proteinExistence type="predicted"/>
<organism evidence="2 3">
    <name type="scientific">Tribonema minus</name>
    <dbReference type="NCBI Taxonomy" id="303371"/>
    <lineage>
        <taxon>Eukaryota</taxon>
        <taxon>Sar</taxon>
        <taxon>Stramenopiles</taxon>
        <taxon>Ochrophyta</taxon>
        <taxon>PX clade</taxon>
        <taxon>Xanthophyceae</taxon>
        <taxon>Tribonematales</taxon>
        <taxon>Tribonemataceae</taxon>
        <taxon>Tribonema</taxon>
    </lineage>
</organism>
<dbReference type="EMBL" id="JAFCMP010000007">
    <property type="protein sequence ID" value="KAG5192360.1"/>
    <property type="molecule type" value="Genomic_DNA"/>
</dbReference>
<gene>
    <name evidence="2" type="ORF">JKP88DRAFT_250896</name>
</gene>
<evidence type="ECO:0000313" key="2">
    <source>
        <dbReference type="EMBL" id="KAG5192360.1"/>
    </source>
</evidence>